<evidence type="ECO:0000313" key="3">
    <source>
        <dbReference type="Proteomes" id="UP000182584"/>
    </source>
</evidence>
<evidence type="ECO:0000313" key="2">
    <source>
        <dbReference type="EMBL" id="SER32854.1"/>
    </source>
</evidence>
<reference evidence="2 3" key="1">
    <citation type="submission" date="2016-10" db="EMBL/GenBank/DDBJ databases">
        <authorList>
            <person name="de Groot N.N."/>
        </authorList>
    </citation>
    <scope>NUCLEOTIDE SEQUENCE [LARGE SCALE GENOMIC DNA]</scope>
    <source>
        <strain evidence="2 3">AR40</strain>
    </source>
</reference>
<gene>
    <name evidence="2" type="ORF">SAMN04487884_104111</name>
</gene>
<keyword evidence="1" id="KW-1133">Transmembrane helix</keyword>
<keyword evidence="1" id="KW-0472">Membrane</keyword>
<evidence type="ECO:0000256" key="1">
    <source>
        <dbReference type="SAM" id="Phobius"/>
    </source>
</evidence>
<accession>A0A1H9NA82</accession>
<organism evidence="2 3">
    <name type="scientific">Butyrivibrio fibrisolvens</name>
    <dbReference type="NCBI Taxonomy" id="831"/>
    <lineage>
        <taxon>Bacteria</taxon>
        <taxon>Bacillati</taxon>
        <taxon>Bacillota</taxon>
        <taxon>Clostridia</taxon>
        <taxon>Lachnospirales</taxon>
        <taxon>Lachnospiraceae</taxon>
        <taxon>Butyrivibrio</taxon>
    </lineage>
</organism>
<name>A0A1H9NA82_BUTFI</name>
<dbReference type="Gene3D" id="3.40.630.30">
    <property type="match status" value="1"/>
</dbReference>
<evidence type="ECO:0008006" key="4">
    <source>
        <dbReference type="Google" id="ProtNLM"/>
    </source>
</evidence>
<dbReference type="AlphaFoldDB" id="A0A1H9NA82"/>
<dbReference type="EMBL" id="FOGJ01000004">
    <property type="protein sequence ID" value="SER32854.1"/>
    <property type="molecule type" value="Genomic_DNA"/>
</dbReference>
<feature type="transmembrane region" description="Helical" evidence="1">
    <location>
        <begin position="129"/>
        <end position="148"/>
    </location>
</feature>
<proteinExistence type="predicted"/>
<dbReference type="RefSeq" id="WP_074754632.1">
    <property type="nucleotide sequence ID" value="NZ_FOGJ01000004.1"/>
</dbReference>
<keyword evidence="1" id="KW-0812">Transmembrane</keyword>
<dbReference type="OrthoDB" id="2002579at2"/>
<dbReference type="Proteomes" id="UP000182584">
    <property type="component" value="Unassembled WGS sequence"/>
</dbReference>
<dbReference type="eggNOG" id="ENOG5030GSV">
    <property type="taxonomic scope" value="Bacteria"/>
</dbReference>
<sequence length="175" mass="19717">MGDKLLPLVTRHFLIQPQNVDKLWEEEWSVTLRDDADKKVGRFHFEEAGIDGEVTLLLDIEPAYQKPSLGAEIYSAIASFVFKFQELKVVRTSCRHEDDDLVHSLEKAGYVRRKNSDGRDFYSITKQKTSWTGLYMILGLVAGLIIGITISNLWVGTISGIIIGTVIGYLIDKKA</sequence>
<protein>
    <recommendedName>
        <fullName evidence="4">N-acetyltransferase domain-containing protein</fullName>
    </recommendedName>
</protein>
<feature type="transmembrane region" description="Helical" evidence="1">
    <location>
        <begin position="154"/>
        <end position="171"/>
    </location>
</feature>